<dbReference type="EMBL" id="JBBKTX010000106">
    <property type="protein sequence ID" value="MFK4754875.1"/>
    <property type="molecule type" value="Genomic_DNA"/>
</dbReference>
<organism evidence="3 4">
    <name type="scientific">Oceanobacter antarcticus</name>
    <dbReference type="NCBI Taxonomy" id="3133425"/>
    <lineage>
        <taxon>Bacteria</taxon>
        <taxon>Pseudomonadati</taxon>
        <taxon>Pseudomonadota</taxon>
        <taxon>Gammaproteobacteria</taxon>
        <taxon>Oceanospirillales</taxon>
        <taxon>Oceanospirillaceae</taxon>
        <taxon>Oceanobacter</taxon>
    </lineage>
</organism>
<dbReference type="RefSeq" id="WP_416207640.1">
    <property type="nucleotide sequence ID" value="NZ_JBBKTX010000106.1"/>
</dbReference>
<feature type="region of interest" description="Disordered" evidence="1">
    <location>
        <begin position="44"/>
        <end position="68"/>
    </location>
</feature>
<feature type="non-terminal residue" evidence="3">
    <location>
        <position position="1"/>
    </location>
</feature>
<feature type="non-terminal residue" evidence="3">
    <location>
        <position position="85"/>
    </location>
</feature>
<comment type="caution">
    <text evidence="3">The sequence shown here is derived from an EMBL/GenBank/DDBJ whole genome shotgun (WGS) entry which is preliminary data.</text>
</comment>
<gene>
    <name evidence="3" type="ORF">WG929_21005</name>
</gene>
<feature type="domain" description="Transposase TnpC homeodomain" evidence="2">
    <location>
        <begin position="1"/>
        <end position="75"/>
    </location>
</feature>
<dbReference type="Proteomes" id="UP001620597">
    <property type="component" value="Unassembled WGS sequence"/>
</dbReference>
<evidence type="ECO:0000256" key="1">
    <source>
        <dbReference type="SAM" id="MobiDB-lite"/>
    </source>
</evidence>
<dbReference type="Pfam" id="PF13007">
    <property type="entry name" value="LZ_Tnp_IS66"/>
    <property type="match status" value="1"/>
</dbReference>
<protein>
    <submittedName>
        <fullName evidence="3">Transposase</fullName>
    </submittedName>
</protein>
<sequence>LFKQRQFGKSSEKSDQQVELFDEVECEADASAVDTAESIDAESLLSELPLAETPKPVKKTSGRKPLPAELPRVRIEHDLPLADKI</sequence>
<reference evidence="3 4" key="1">
    <citation type="submission" date="2024-03" db="EMBL/GenBank/DDBJ databases">
        <title>High-quality draft genome sequence of Oceanobacter sp. wDCs-4.</title>
        <authorList>
            <person name="Dong C."/>
        </authorList>
    </citation>
    <scope>NUCLEOTIDE SEQUENCE [LARGE SCALE GENOMIC DNA]</scope>
    <source>
        <strain evidence="4">wDCs-4</strain>
    </source>
</reference>
<evidence type="ECO:0000313" key="3">
    <source>
        <dbReference type="EMBL" id="MFK4754875.1"/>
    </source>
</evidence>
<proteinExistence type="predicted"/>
<evidence type="ECO:0000259" key="2">
    <source>
        <dbReference type="Pfam" id="PF13007"/>
    </source>
</evidence>
<dbReference type="InterPro" id="IPR024463">
    <property type="entry name" value="Transposase_TnpC_homeodom"/>
</dbReference>
<keyword evidence="4" id="KW-1185">Reference proteome</keyword>
<accession>A0ABW8NPG0</accession>
<name>A0ABW8NPG0_9GAMM</name>
<evidence type="ECO:0000313" key="4">
    <source>
        <dbReference type="Proteomes" id="UP001620597"/>
    </source>
</evidence>